<dbReference type="RefSeq" id="YP_223942.1">
    <property type="nucleotide sequence ID" value="NC_006938.1"/>
</dbReference>
<proteinExistence type="predicted"/>
<dbReference type="Proteomes" id="UP000000993">
    <property type="component" value="Segment"/>
</dbReference>
<keyword evidence="3" id="KW-1185">Reference proteome</keyword>
<sequence length="151" mass="16911">METTMYTIDTMGEKHEIEKKEDLEAVSTKVLVNEYNLLAGKSIKKFSDRATAISRVWELIQGVDVAPKDIPTKSQSTGRKSALNKLAVIRVTADENPKRPGSQAHANFEKYEDGDTIESVQKKGVTLADIRWNLSKGFIELEEPTKDEEAE</sequence>
<evidence type="ECO:0000313" key="2">
    <source>
        <dbReference type="EMBL" id="AAT69494.1"/>
    </source>
</evidence>
<dbReference type="EMBL" id="AY576273">
    <property type="protein sequence ID" value="AAT69494.1"/>
    <property type="molecule type" value="Genomic_DNA"/>
</dbReference>
<name>Q5DN87_9CAUD</name>
<organism evidence="2 3">
    <name type="scientific">Alphaproteobacteria phage PhiJL001</name>
    <dbReference type="NCBI Taxonomy" id="2681607"/>
    <lineage>
        <taxon>Viruses</taxon>
        <taxon>Duplodnaviria</taxon>
        <taxon>Heunggongvirae</taxon>
        <taxon>Uroviricota</taxon>
        <taxon>Caudoviricetes</taxon>
        <taxon>Mesyanzhinovviridae</taxon>
        <taxon>Keylargovirus</taxon>
        <taxon>Keylargovirus JL001</taxon>
    </lineage>
</organism>
<accession>Q5DN87</accession>
<reference evidence="2 3" key="1">
    <citation type="journal article" date="2005" name="Appl. Environ. Microbiol.">
        <title>Genomic analysis of bacteriophage PhiJL001: insights into its interaction with a sponge-associated alpha-proteobacterium.</title>
        <authorList>
            <person name="Lohr J.E."/>
            <person name="Chen F."/>
            <person name="Hill R.T."/>
        </authorList>
    </citation>
    <scope>NUCLEOTIDE SEQUENCE</scope>
</reference>
<evidence type="ECO:0000256" key="1">
    <source>
        <dbReference type="SAM" id="MobiDB-lite"/>
    </source>
</evidence>
<dbReference type="KEGG" id="vg:3342401"/>
<feature type="region of interest" description="Disordered" evidence="1">
    <location>
        <begin position="94"/>
        <end position="113"/>
    </location>
</feature>
<protein>
    <submittedName>
        <fullName evidence="2">Gp18</fullName>
    </submittedName>
</protein>
<gene>
    <name evidence="2" type="ORF">JL001p18</name>
</gene>
<evidence type="ECO:0000313" key="3">
    <source>
        <dbReference type="Proteomes" id="UP000000993"/>
    </source>
</evidence>
<dbReference type="GeneID" id="3342401"/>